<name>A0A371PLX3_9BACL</name>
<dbReference type="GO" id="GO:0003677">
    <property type="term" value="F:DNA binding"/>
    <property type="evidence" value="ECO:0007669"/>
    <property type="project" value="UniProtKB-KW"/>
</dbReference>
<accession>A0A371PLX3</accession>
<keyword evidence="3" id="KW-0238">DNA-binding</keyword>
<reference evidence="6 7" key="1">
    <citation type="submission" date="2018-08" db="EMBL/GenBank/DDBJ databases">
        <title>Paenibacillus sp. M4BSY-1, whole genome shotgun sequence.</title>
        <authorList>
            <person name="Tuo L."/>
        </authorList>
    </citation>
    <scope>NUCLEOTIDE SEQUENCE [LARGE SCALE GENOMIC DNA]</scope>
    <source>
        <strain evidence="6 7">M4BSY-1</strain>
    </source>
</reference>
<dbReference type="GO" id="GO:0003700">
    <property type="term" value="F:DNA-binding transcription factor activity"/>
    <property type="evidence" value="ECO:0007669"/>
    <property type="project" value="InterPro"/>
</dbReference>
<dbReference type="InterPro" id="IPR013216">
    <property type="entry name" value="Methyltransf_11"/>
</dbReference>
<organism evidence="6 7">
    <name type="scientific">Paenibacillus paeoniae</name>
    <dbReference type="NCBI Taxonomy" id="2292705"/>
    <lineage>
        <taxon>Bacteria</taxon>
        <taxon>Bacillati</taxon>
        <taxon>Bacillota</taxon>
        <taxon>Bacilli</taxon>
        <taxon>Bacillales</taxon>
        <taxon>Paenibacillaceae</taxon>
        <taxon>Paenibacillus</taxon>
    </lineage>
</organism>
<dbReference type="CDD" id="cd00592">
    <property type="entry name" value="HTH_MerR-like"/>
    <property type="match status" value="1"/>
</dbReference>
<dbReference type="CDD" id="cd02440">
    <property type="entry name" value="AdoMet_MTases"/>
    <property type="match status" value="1"/>
</dbReference>
<gene>
    <name evidence="6" type="ORF">DX130_09455</name>
</gene>
<dbReference type="InterPro" id="IPR029063">
    <property type="entry name" value="SAM-dependent_MTases_sf"/>
</dbReference>
<dbReference type="InterPro" id="IPR009061">
    <property type="entry name" value="DNA-bd_dom_put_sf"/>
</dbReference>
<dbReference type="EMBL" id="QUBQ01000001">
    <property type="protein sequence ID" value="REK77206.1"/>
    <property type="molecule type" value="Genomic_DNA"/>
</dbReference>
<dbReference type="PRINTS" id="PR00040">
    <property type="entry name" value="HTHMERR"/>
</dbReference>
<dbReference type="Pfam" id="PF13411">
    <property type="entry name" value="MerR_1"/>
    <property type="match status" value="1"/>
</dbReference>
<evidence type="ECO:0000256" key="4">
    <source>
        <dbReference type="ARBA" id="ARBA00023163"/>
    </source>
</evidence>
<dbReference type="OrthoDB" id="465705at2"/>
<dbReference type="PROSITE" id="PS50937">
    <property type="entry name" value="HTH_MERR_2"/>
    <property type="match status" value="1"/>
</dbReference>
<dbReference type="Gene3D" id="1.10.1660.10">
    <property type="match status" value="1"/>
</dbReference>
<dbReference type="SUPFAM" id="SSF53335">
    <property type="entry name" value="S-adenosyl-L-methionine-dependent methyltransferases"/>
    <property type="match status" value="1"/>
</dbReference>
<dbReference type="Proteomes" id="UP000261905">
    <property type="component" value="Unassembled WGS sequence"/>
</dbReference>
<dbReference type="InterPro" id="IPR047057">
    <property type="entry name" value="MerR_fam"/>
</dbReference>
<dbReference type="PANTHER" id="PTHR30204">
    <property type="entry name" value="REDOX-CYCLING DRUG-SENSING TRANSCRIPTIONAL ACTIVATOR SOXR"/>
    <property type="match status" value="1"/>
</dbReference>
<keyword evidence="7" id="KW-1185">Reference proteome</keyword>
<dbReference type="PANTHER" id="PTHR30204:SF69">
    <property type="entry name" value="MERR-FAMILY TRANSCRIPTIONAL REGULATOR"/>
    <property type="match status" value="1"/>
</dbReference>
<keyword evidence="4" id="KW-0804">Transcription</keyword>
<dbReference type="Pfam" id="PF08241">
    <property type="entry name" value="Methyltransf_11"/>
    <property type="match status" value="1"/>
</dbReference>
<evidence type="ECO:0000256" key="1">
    <source>
        <dbReference type="ARBA" id="ARBA00022491"/>
    </source>
</evidence>
<dbReference type="RefSeq" id="WP_116044666.1">
    <property type="nucleotide sequence ID" value="NZ_QUBQ01000001.1"/>
</dbReference>
<evidence type="ECO:0000313" key="7">
    <source>
        <dbReference type="Proteomes" id="UP000261905"/>
    </source>
</evidence>
<protein>
    <submittedName>
        <fullName evidence="6">MerR family transcriptional regulator</fullName>
    </submittedName>
</protein>
<dbReference type="Gene3D" id="3.40.50.150">
    <property type="entry name" value="Vaccinia Virus protein VP39"/>
    <property type="match status" value="1"/>
</dbReference>
<dbReference type="AlphaFoldDB" id="A0A371PLX3"/>
<dbReference type="SMART" id="SM00422">
    <property type="entry name" value="HTH_MERR"/>
    <property type="match status" value="1"/>
</dbReference>
<evidence type="ECO:0000256" key="3">
    <source>
        <dbReference type="ARBA" id="ARBA00023125"/>
    </source>
</evidence>
<sequence>MKVHEAATMVGVTPRTLRFYEEKKLVTPHKTNDNGYRSYSEDDIMRLRWIVSLRELGMSIAQIAETLPLIDQPERLIRKVDQARVRLHEELTSALDALRAFDETIAGWQHEGSPILEDAERAAARIRHNRALRTSWSDEWNYDGLALQYGYEAPLIALAGVIGQQQYQQAIRRTMEWLDPAAHETGLEVGAGGGNLTALLCATGAKMSAVEQSSEMLALLRERLPQVDARQGNLLSLPLTQLFDFVACSFTLQHLGTSAQLLALGEMDRSLKSGGRLVITGMMNDAYNHECTSSDLQARQEADAMRMAGLVPSMLPELIPWFQQRGYSIVTEQLGTHVSILYAAKP</sequence>
<dbReference type="InterPro" id="IPR000551">
    <property type="entry name" value="MerR-type_HTH_dom"/>
</dbReference>
<comment type="caution">
    <text evidence="6">The sequence shown here is derived from an EMBL/GenBank/DDBJ whole genome shotgun (WGS) entry which is preliminary data.</text>
</comment>
<dbReference type="SUPFAM" id="SSF46955">
    <property type="entry name" value="Putative DNA-binding domain"/>
    <property type="match status" value="1"/>
</dbReference>
<proteinExistence type="predicted"/>
<evidence type="ECO:0000313" key="6">
    <source>
        <dbReference type="EMBL" id="REK77206.1"/>
    </source>
</evidence>
<keyword evidence="2" id="KW-0805">Transcription regulation</keyword>
<feature type="domain" description="HTH merR-type" evidence="5">
    <location>
        <begin position="1"/>
        <end position="69"/>
    </location>
</feature>
<evidence type="ECO:0000256" key="2">
    <source>
        <dbReference type="ARBA" id="ARBA00023015"/>
    </source>
</evidence>
<keyword evidence="1" id="KW-0678">Repressor</keyword>
<evidence type="ECO:0000259" key="5">
    <source>
        <dbReference type="PROSITE" id="PS50937"/>
    </source>
</evidence>
<dbReference type="GO" id="GO:0008757">
    <property type="term" value="F:S-adenosylmethionine-dependent methyltransferase activity"/>
    <property type="evidence" value="ECO:0007669"/>
    <property type="project" value="InterPro"/>
</dbReference>